<dbReference type="OrthoDB" id="9773206at2"/>
<dbReference type="SUPFAM" id="SSF52540">
    <property type="entry name" value="P-loop containing nucleoside triphosphate hydrolases"/>
    <property type="match status" value="1"/>
</dbReference>
<dbReference type="InterPro" id="IPR028979">
    <property type="entry name" value="Ser_kin/Pase_Hpr-like_N_sf"/>
</dbReference>
<comment type="caution">
    <text evidence="3">The sequence shown here is derived from an EMBL/GenBank/DDBJ whole genome shotgun (WGS) entry which is preliminary data.</text>
</comment>
<evidence type="ECO:0000313" key="4">
    <source>
        <dbReference type="Proteomes" id="UP000005695"/>
    </source>
</evidence>
<dbReference type="Gene3D" id="3.40.50.300">
    <property type="entry name" value="P-loop containing nucleotide triphosphate hydrolases"/>
    <property type="match status" value="1"/>
</dbReference>
<dbReference type="CDD" id="cd03109">
    <property type="entry name" value="DTBS"/>
    <property type="match status" value="1"/>
</dbReference>
<accession>Q1K1R9</accession>
<organism evidence="3 4">
    <name type="scientific">Desulfuromonas acetoxidans (strain DSM 684 / 11070)</name>
    <dbReference type="NCBI Taxonomy" id="281689"/>
    <lineage>
        <taxon>Bacteria</taxon>
        <taxon>Pseudomonadati</taxon>
        <taxon>Thermodesulfobacteriota</taxon>
        <taxon>Desulfuromonadia</taxon>
        <taxon>Desulfuromonadales</taxon>
        <taxon>Desulfuromonadaceae</taxon>
        <taxon>Desulfuromonas</taxon>
    </lineage>
</organism>
<dbReference type="SUPFAM" id="SSF75138">
    <property type="entry name" value="HprK N-terminal domain-like"/>
    <property type="match status" value="1"/>
</dbReference>
<keyword evidence="2" id="KW-0315">Glutamine amidotransferase</keyword>
<evidence type="ECO:0000256" key="2">
    <source>
        <dbReference type="ARBA" id="ARBA00022962"/>
    </source>
</evidence>
<protein>
    <submittedName>
        <fullName evidence="3">Cobyrinic acid a,c-diamide synthase family protein</fullName>
    </submittedName>
</protein>
<dbReference type="PANTHER" id="PTHR21343:SF8">
    <property type="entry name" value="DRTGG DOMAIN-CONTAINING PROTEIN"/>
    <property type="match status" value="1"/>
</dbReference>
<dbReference type="Proteomes" id="UP000005695">
    <property type="component" value="Unassembled WGS sequence"/>
</dbReference>
<dbReference type="InterPro" id="IPR027417">
    <property type="entry name" value="P-loop_NTPase"/>
</dbReference>
<reference evidence="3" key="2">
    <citation type="submission" date="2006-05" db="EMBL/GenBank/DDBJ databases">
        <title>Sequencing of the draft genome and assembly of Desulfuromonas acetoxidans DSM 684.</title>
        <authorList>
            <consortium name="US DOE Joint Genome Institute (JGI-PGF)"/>
            <person name="Copeland A."/>
            <person name="Lucas S."/>
            <person name="Lapidus A."/>
            <person name="Barry K."/>
            <person name="Detter J.C."/>
            <person name="Glavina del Rio T."/>
            <person name="Hammon N."/>
            <person name="Israni S."/>
            <person name="Dalin E."/>
            <person name="Tice H."/>
            <person name="Bruce D."/>
            <person name="Pitluck S."/>
            <person name="Richardson P."/>
        </authorList>
    </citation>
    <scope>NUCLEOTIDE SEQUENCE [LARGE SCALE GENOMIC DNA]</scope>
    <source>
        <strain evidence="3">DSM 684</strain>
    </source>
</reference>
<dbReference type="PANTHER" id="PTHR21343">
    <property type="entry name" value="DETHIOBIOTIN SYNTHETASE"/>
    <property type="match status" value="1"/>
</dbReference>
<dbReference type="Pfam" id="PF13500">
    <property type="entry name" value="AAA_26"/>
    <property type="match status" value="1"/>
</dbReference>
<evidence type="ECO:0000313" key="3">
    <source>
        <dbReference type="EMBL" id="EAT16319.1"/>
    </source>
</evidence>
<proteinExistence type="predicted"/>
<dbReference type="AlphaFoldDB" id="Q1K1R9"/>
<sequence length="364" mass="40410">MAKKIFVAATGKNCGKSTICLSLLYRAARKYPRIGFIKPIGPKLIEFNNFHVDKDAVLMAQVFGLEEHIRQMNPVPVFADTTRQVLDGQIGPDFFAEKMIEACRYFEKECDFLVIEGAGHAGVGSVLGYNNAEVAKLLDAPVMMVTDGGIGRAIDAVSMNLSVFQLAGAPVRMLVANKLIADKRELTMHYLKKAFGNRDIHIQGGFNFSPILANPTLHRISRLLESPLKGNLDEQHRIVHHVQLGAASAQRVADLLEESSLLLVNSTRDELMVMLASLYHLPEYRHKIAGMIIPGHAPVSPITARIVDDSNIPYMRTHLTNSEAFTRIQNDVSKITAQDQEKIDLIGHLAEIELDFDTVDRLFD</sequence>
<keyword evidence="4" id="KW-1185">Reference proteome</keyword>
<reference evidence="3" key="1">
    <citation type="submission" date="2006-05" db="EMBL/GenBank/DDBJ databases">
        <title>Annotation of the draft genome assembly of Desulfuromonas acetoxidans DSM 684.</title>
        <authorList>
            <consortium name="US DOE Joint Genome Institute (JGI-ORNL)"/>
            <person name="Larimer F."/>
            <person name="Land M."/>
            <person name="Hauser L."/>
        </authorList>
    </citation>
    <scope>NUCLEOTIDE SEQUENCE [LARGE SCALE GENOMIC DNA]</scope>
    <source>
        <strain evidence="3">DSM 684</strain>
    </source>
</reference>
<dbReference type="EMBL" id="AAEW02000005">
    <property type="protein sequence ID" value="EAT16319.1"/>
    <property type="molecule type" value="Genomic_DNA"/>
</dbReference>
<evidence type="ECO:0000256" key="1">
    <source>
        <dbReference type="ARBA" id="ARBA00011643"/>
    </source>
</evidence>
<gene>
    <name evidence="3" type="ORF">Dace_1783</name>
</gene>
<name>Q1K1R9_DESA6</name>
<dbReference type="Gene3D" id="3.40.1390.20">
    <property type="entry name" value="HprK N-terminal domain-like"/>
    <property type="match status" value="1"/>
</dbReference>
<dbReference type="RefSeq" id="WP_005998874.1">
    <property type="nucleotide sequence ID" value="NZ_AAEW02000005.1"/>
</dbReference>
<comment type="subunit">
    <text evidence="1">Homohexamer.</text>
</comment>